<name>A0A1G4IAE6_TRYEQ</name>
<reference evidence="1" key="1">
    <citation type="submission" date="2016-09" db="EMBL/GenBank/DDBJ databases">
        <authorList>
            <person name="Hebert L."/>
            <person name="Moumen B."/>
        </authorList>
    </citation>
    <scope>NUCLEOTIDE SEQUENCE [LARGE SCALE GENOMIC DNA]</scope>
    <source>
        <strain evidence="1">OVI</strain>
    </source>
</reference>
<dbReference type="Proteomes" id="UP000195570">
    <property type="component" value="Unassembled WGS sequence"/>
</dbReference>
<evidence type="ECO:0000313" key="1">
    <source>
        <dbReference type="EMBL" id="SCU68848.1"/>
    </source>
</evidence>
<protein>
    <submittedName>
        <fullName evidence="1">Uncharacterized protein</fullName>
    </submittedName>
</protein>
<comment type="caution">
    <text evidence="1">The sequence shown here is derived from an EMBL/GenBank/DDBJ whole genome shotgun (WGS) entry which is preliminary data.</text>
</comment>
<keyword evidence="2" id="KW-1185">Reference proteome</keyword>
<accession>A0A1G4IAE6</accession>
<sequence>MDATNSCRAPVPPSHGLQHRLEQMLQKQVATEERIARQGELIQRITYGFTVLREYATRAITHMNLSLHDLLLVETYIEIEPEEQQTKAVVTDASSADGSMCFISCESSTQSLVEEAKEVYAAFVRKRVLDETCPEPDAATQFHSLTAASFYLLFPHLTVMLEEFVGAFASATSPKSSTASGTAMTPDWWASLGRVIRFIELGVKHFPEVFAGNELLSRLQVSISAVVEKNIGHGEQSGIGAALCLSQRVTALHEKMQHLNVSDTGSDHSDGCCSFSHDL</sequence>
<dbReference type="RefSeq" id="XP_067079927.1">
    <property type="nucleotide sequence ID" value="XM_067223826.1"/>
</dbReference>
<dbReference type="GeneID" id="92380118"/>
<dbReference type="VEuPathDB" id="TriTrypDB:TEOVI_000617900"/>
<gene>
    <name evidence="1" type="ORF">TEOVI_000617900</name>
</gene>
<proteinExistence type="predicted"/>
<dbReference type="SMR" id="A0A1G4IAE6"/>
<dbReference type="AlphaFoldDB" id="A0A1G4IAE6"/>
<organism evidence="1 2">
    <name type="scientific">Trypanosoma equiperdum</name>
    <dbReference type="NCBI Taxonomy" id="5694"/>
    <lineage>
        <taxon>Eukaryota</taxon>
        <taxon>Discoba</taxon>
        <taxon>Euglenozoa</taxon>
        <taxon>Kinetoplastea</taxon>
        <taxon>Metakinetoplastina</taxon>
        <taxon>Trypanosomatida</taxon>
        <taxon>Trypanosomatidae</taxon>
        <taxon>Trypanosoma</taxon>
    </lineage>
</organism>
<dbReference type="EMBL" id="CZPT02001086">
    <property type="protein sequence ID" value="SCU68848.1"/>
    <property type="molecule type" value="Genomic_DNA"/>
</dbReference>
<evidence type="ECO:0000313" key="2">
    <source>
        <dbReference type="Proteomes" id="UP000195570"/>
    </source>
</evidence>